<dbReference type="InterPro" id="IPR015154">
    <property type="entry name" value="EF-hand_dom_typ2"/>
</dbReference>
<dbReference type="SUPFAM" id="SSF47473">
    <property type="entry name" value="EF-hand"/>
    <property type="match status" value="2"/>
</dbReference>
<dbReference type="GO" id="GO:0005886">
    <property type="term" value="C:plasma membrane"/>
    <property type="evidence" value="ECO:0007669"/>
    <property type="project" value="TreeGrafter"/>
</dbReference>
<dbReference type="GO" id="GO:0045202">
    <property type="term" value="C:synapse"/>
    <property type="evidence" value="ECO:0007669"/>
    <property type="project" value="GOC"/>
</dbReference>
<dbReference type="Gene3D" id="1.10.238.10">
    <property type="entry name" value="EF-hand"/>
    <property type="match status" value="2"/>
</dbReference>
<dbReference type="STRING" id="7897.ENSLACP00000001061"/>
<evidence type="ECO:0000256" key="1">
    <source>
        <dbReference type="ARBA" id="ARBA00022723"/>
    </source>
</evidence>
<dbReference type="InterPro" id="IPR050774">
    <property type="entry name" value="KCMF1/Dystrophin"/>
</dbReference>
<keyword evidence="3" id="KW-0862">Zinc</keyword>
<dbReference type="InterPro" id="IPR015153">
    <property type="entry name" value="EF-hand_dom_typ1"/>
</dbReference>
<dbReference type="PANTHER" id="PTHR12268:SF18">
    <property type="entry name" value="DYSTROTELIN"/>
    <property type="match status" value="1"/>
</dbReference>
<dbReference type="InterPro" id="IPR000433">
    <property type="entry name" value="Znf_ZZ"/>
</dbReference>
<dbReference type="Pfam" id="PF09069">
    <property type="entry name" value="EF-hand_3"/>
    <property type="match status" value="1"/>
</dbReference>
<feature type="domain" description="ZZ-type" evidence="5">
    <location>
        <begin position="223"/>
        <end position="279"/>
    </location>
</feature>
<dbReference type="Gene3D" id="3.30.60.90">
    <property type="match status" value="1"/>
</dbReference>
<reference evidence="7" key="1">
    <citation type="submission" date="2011-08" db="EMBL/GenBank/DDBJ databases">
        <title>The draft genome of Latimeria chalumnae.</title>
        <authorList>
            <person name="Di Palma F."/>
            <person name="Alfoldi J."/>
            <person name="Johnson J."/>
            <person name="Berlin A."/>
            <person name="Gnerre S."/>
            <person name="Jaffe D."/>
            <person name="MacCallum I."/>
            <person name="Young S."/>
            <person name="Walker B.J."/>
            <person name="Lander E."/>
            <person name="Lindblad-Toh K."/>
        </authorList>
    </citation>
    <scope>NUCLEOTIDE SEQUENCE [LARGE SCALE GENOMIC DNA]</scope>
    <source>
        <strain evidence="7">Wild caught</strain>
    </source>
</reference>
<dbReference type="eggNOG" id="KOG4286">
    <property type="taxonomic scope" value="Eukaryota"/>
</dbReference>
<keyword evidence="7" id="KW-1185">Reference proteome</keyword>
<dbReference type="SUPFAM" id="SSF57850">
    <property type="entry name" value="RING/U-box"/>
    <property type="match status" value="1"/>
</dbReference>
<name>H2ZUJ0_LATCH</name>
<keyword evidence="2 4" id="KW-0863">Zinc-finger</keyword>
<accession>H2ZUJ0</accession>
<dbReference type="SMART" id="SM00291">
    <property type="entry name" value="ZnF_ZZ"/>
    <property type="match status" value="1"/>
</dbReference>
<dbReference type="EMBL" id="AFYH01259789">
    <property type="status" value="NOT_ANNOTATED_CDS"/>
    <property type="molecule type" value="Genomic_DNA"/>
</dbReference>
<dbReference type="InParanoid" id="H2ZUJ0"/>
<dbReference type="AlphaFoldDB" id="H2ZUJ0"/>
<dbReference type="Proteomes" id="UP000008672">
    <property type="component" value="Unassembled WGS sequence"/>
</dbReference>
<gene>
    <name evidence="6" type="primary">DYTN</name>
</gene>
<evidence type="ECO:0000256" key="4">
    <source>
        <dbReference type="PROSITE-ProRule" id="PRU00228"/>
    </source>
</evidence>
<dbReference type="OMA" id="RRNTHRE"/>
<dbReference type="PROSITE" id="PS50135">
    <property type="entry name" value="ZF_ZZ_2"/>
    <property type="match status" value="1"/>
</dbReference>
<evidence type="ECO:0000259" key="5">
    <source>
        <dbReference type="PROSITE" id="PS50135"/>
    </source>
</evidence>
<keyword evidence="1" id="KW-0479">Metal-binding</keyword>
<dbReference type="GeneTree" id="ENSGT00940000162403"/>
<dbReference type="FunCoup" id="H2ZUJ0">
    <property type="interactions" value="73"/>
</dbReference>
<dbReference type="Ensembl" id="ENSLACT00000001071.1">
    <property type="protein sequence ID" value="ENSLACP00000001061.1"/>
    <property type="gene ID" value="ENSLACG00000000950.1"/>
</dbReference>
<reference evidence="6" key="2">
    <citation type="submission" date="2025-08" db="UniProtKB">
        <authorList>
            <consortium name="Ensembl"/>
        </authorList>
    </citation>
    <scope>IDENTIFICATION</scope>
</reference>
<dbReference type="InterPro" id="IPR011992">
    <property type="entry name" value="EF-hand-dom_pair"/>
</dbReference>
<evidence type="ECO:0000313" key="7">
    <source>
        <dbReference type="Proteomes" id="UP000008672"/>
    </source>
</evidence>
<evidence type="ECO:0000313" key="6">
    <source>
        <dbReference type="Ensembl" id="ENSLACP00000001061.1"/>
    </source>
</evidence>
<organism evidence="6 7">
    <name type="scientific">Latimeria chalumnae</name>
    <name type="common">Coelacanth</name>
    <dbReference type="NCBI Taxonomy" id="7897"/>
    <lineage>
        <taxon>Eukaryota</taxon>
        <taxon>Metazoa</taxon>
        <taxon>Chordata</taxon>
        <taxon>Craniata</taxon>
        <taxon>Vertebrata</taxon>
        <taxon>Euteleostomi</taxon>
        <taxon>Coelacanthiformes</taxon>
        <taxon>Coelacanthidae</taxon>
        <taxon>Latimeria</taxon>
    </lineage>
</organism>
<dbReference type="GO" id="GO:0008270">
    <property type="term" value="F:zinc ion binding"/>
    <property type="evidence" value="ECO:0007669"/>
    <property type="project" value="UniProtKB-KW"/>
</dbReference>
<dbReference type="GO" id="GO:0099536">
    <property type="term" value="P:synaptic signaling"/>
    <property type="evidence" value="ECO:0007669"/>
    <property type="project" value="TreeGrafter"/>
</dbReference>
<dbReference type="PROSITE" id="PS01357">
    <property type="entry name" value="ZF_ZZ_1"/>
    <property type="match status" value="1"/>
</dbReference>
<evidence type="ECO:0000256" key="2">
    <source>
        <dbReference type="ARBA" id="ARBA00022771"/>
    </source>
</evidence>
<protein>
    <submittedName>
        <fullName evidence="6">Dystrotelin</fullName>
    </submittedName>
</protein>
<sequence>MDPDKIEGLNEVQNTVYRTALKLYSLQKLCQLHLIDVSLIETVLLRHRPQLQPDGTFSIPDLSLSLQVLFNRASQDNLRQVEPRASQLTLSLLIAINDRNGTGFIPLRAAAATLIALSADSLSAKYKALFQLAVHGSAGNHATGNQITRSNLRLLLSDLKQVPMVVSEDDAFCDVESAVRSCFQGVLNPGIPEDKFIAWCCSEPSILLWIPALYRVAATERVTHQVKCAICKSFPITGLRYHCLKCLNFNLCQVCFLTGQSIKRHQGTHPVVEHCIQTSMKEEIQLLARTLRNNLLGRRCRRKEAQRR</sequence>
<dbReference type="PANTHER" id="PTHR12268">
    <property type="entry name" value="E3 UBIQUITIN-PROTEIN LIGASE KCMF1"/>
    <property type="match status" value="1"/>
</dbReference>
<dbReference type="Pfam" id="PF09068">
    <property type="entry name" value="EF-hand_2"/>
    <property type="match status" value="1"/>
</dbReference>
<dbReference type="InterPro" id="IPR043145">
    <property type="entry name" value="Znf_ZZ_sf"/>
</dbReference>
<dbReference type="HOGENOM" id="CLU_001187_1_0_1"/>
<evidence type="ECO:0000256" key="3">
    <source>
        <dbReference type="ARBA" id="ARBA00022833"/>
    </source>
</evidence>
<proteinExistence type="predicted"/>
<dbReference type="Pfam" id="PF00569">
    <property type="entry name" value="ZZ"/>
    <property type="match status" value="1"/>
</dbReference>
<reference evidence="6" key="3">
    <citation type="submission" date="2025-09" db="UniProtKB">
        <authorList>
            <consortium name="Ensembl"/>
        </authorList>
    </citation>
    <scope>IDENTIFICATION</scope>
</reference>